<keyword evidence="5" id="KW-0067">ATP-binding</keyword>
<dbReference type="InterPro" id="IPR036640">
    <property type="entry name" value="ABC1_TM_sf"/>
</dbReference>
<feature type="domain" description="ABC transmembrane type-1" evidence="10">
    <location>
        <begin position="165"/>
        <end position="418"/>
    </location>
</feature>
<comment type="caution">
    <text evidence="11">The sequence shown here is derived from an EMBL/GenBank/DDBJ whole genome shotgun (WGS) entry which is preliminary data.</text>
</comment>
<reference evidence="11" key="1">
    <citation type="journal article" date="2020" name="J Insects Food Feed">
        <title>The yellow mealworm (Tenebrio molitor) genome: a resource for the emerging insects as food and feed industry.</title>
        <authorList>
            <person name="Eriksson T."/>
            <person name="Andere A."/>
            <person name="Kelstrup H."/>
            <person name="Emery V."/>
            <person name="Picard C."/>
        </authorList>
    </citation>
    <scope>NUCLEOTIDE SEQUENCE</scope>
    <source>
        <strain evidence="11">Stoneville</strain>
        <tissue evidence="11">Whole head</tissue>
    </source>
</reference>
<evidence type="ECO:0000256" key="7">
    <source>
        <dbReference type="ARBA" id="ARBA00023136"/>
    </source>
</evidence>
<keyword evidence="2" id="KW-0813">Transport</keyword>
<protein>
    <submittedName>
        <fullName evidence="11">Uncharacterized protein</fullName>
    </submittedName>
</protein>
<evidence type="ECO:0000259" key="9">
    <source>
        <dbReference type="PROSITE" id="PS50893"/>
    </source>
</evidence>
<dbReference type="GO" id="GO:0005524">
    <property type="term" value="F:ATP binding"/>
    <property type="evidence" value="ECO:0007669"/>
    <property type="project" value="UniProtKB-KW"/>
</dbReference>
<dbReference type="CDD" id="cd18580">
    <property type="entry name" value="ABC_6TM_ABCC_D2"/>
    <property type="match status" value="1"/>
</dbReference>
<dbReference type="InterPro" id="IPR003439">
    <property type="entry name" value="ABC_transporter-like_ATP-bd"/>
</dbReference>
<feature type="domain" description="ABC transporter" evidence="9">
    <location>
        <begin position="468"/>
        <end position="701"/>
    </location>
</feature>
<dbReference type="Proteomes" id="UP000719412">
    <property type="component" value="Unassembled WGS sequence"/>
</dbReference>
<dbReference type="CDD" id="cd03244">
    <property type="entry name" value="ABCC_MRP_domain2"/>
    <property type="match status" value="1"/>
</dbReference>
<dbReference type="GO" id="GO:0140359">
    <property type="term" value="F:ABC-type transporter activity"/>
    <property type="evidence" value="ECO:0007669"/>
    <property type="project" value="InterPro"/>
</dbReference>
<keyword evidence="7 8" id="KW-0472">Membrane</keyword>
<dbReference type="InterPro" id="IPR027417">
    <property type="entry name" value="P-loop_NTPase"/>
</dbReference>
<dbReference type="Gene3D" id="1.20.1560.10">
    <property type="entry name" value="ABC transporter type 1, transmembrane domain"/>
    <property type="match status" value="2"/>
</dbReference>
<evidence type="ECO:0000256" key="3">
    <source>
        <dbReference type="ARBA" id="ARBA00022692"/>
    </source>
</evidence>
<feature type="domain" description="ABC transmembrane type-1" evidence="10">
    <location>
        <begin position="775"/>
        <end position="1012"/>
    </location>
</feature>
<keyword evidence="6 8" id="KW-1133">Transmembrane helix</keyword>
<dbReference type="SUPFAM" id="SSF90123">
    <property type="entry name" value="ABC transporter transmembrane region"/>
    <property type="match status" value="2"/>
</dbReference>
<evidence type="ECO:0000256" key="5">
    <source>
        <dbReference type="ARBA" id="ARBA00022840"/>
    </source>
</evidence>
<feature type="transmembrane region" description="Helical" evidence="8">
    <location>
        <begin position="265"/>
        <end position="288"/>
    </location>
</feature>
<name>A0A8J6H3A9_TENMO</name>
<dbReference type="GO" id="GO:0016020">
    <property type="term" value="C:membrane"/>
    <property type="evidence" value="ECO:0007669"/>
    <property type="project" value="UniProtKB-SubCell"/>
</dbReference>
<dbReference type="PROSITE" id="PS50929">
    <property type="entry name" value="ABC_TM1F"/>
    <property type="match status" value="2"/>
</dbReference>
<dbReference type="GO" id="GO:0016887">
    <property type="term" value="F:ATP hydrolysis activity"/>
    <property type="evidence" value="ECO:0007669"/>
    <property type="project" value="InterPro"/>
</dbReference>
<evidence type="ECO:0000256" key="2">
    <source>
        <dbReference type="ARBA" id="ARBA00022448"/>
    </source>
</evidence>
<accession>A0A8J6H3A9</accession>
<dbReference type="Gene3D" id="3.40.50.300">
    <property type="entry name" value="P-loop containing nucleotide triphosphate hydrolases"/>
    <property type="match status" value="3"/>
</dbReference>
<dbReference type="FunFam" id="1.20.1560.10:FF:000026">
    <property type="entry name" value="Multidrug resistance-associated protein lethal(2)03659"/>
    <property type="match status" value="1"/>
</dbReference>
<feature type="transmembrane region" description="Helical" evidence="8">
    <location>
        <begin position="806"/>
        <end position="827"/>
    </location>
</feature>
<reference evidence="11" key="2">
    <citation type="submission" date="2021-08" db="EMBL/GenBank/DDBJ databases">
        <authorList>
            <person name="Eriksson T."/>
        </authorList>
    </citation>
    <scope>NUCLEOTIDE SEQUENCE</scope>
    <source>
        <strain evidence="11">Stoneville</strain>
        <tissue evidence="11">Whole head</tissue>
    </source>
</reference>
<evidence type="ECO:0000256" key="4">
    <source>
        <dbReference type="ARBA" id="ARBA00022741"/>
    </source>
</evidence>
<dbReference type="InterPro" id="IPR003593">
    <property type="entry name" value="AAA+_ATPase"/>
</dbReference>
<dbReference type="Pfam" id="PF00005">
    <property type="entry name" value="ABC_tran"/>
    <property type="match status" value="2"/>
</dbReference>
<dbReference type="FunFam" id="1.20.1560.10:FF:000014">
    <property type="entry name" value="Multidrug resistance-associated protein member 4"/>
    <property type="match status" value="1"/>
</dbReference>
<dbReference type="PANTHER" id="PTHR24223">
    <property type="entry name" value="ATP-BINDING CASSETTE SUB-FAMILY C"/>
    <property type="match status" value="1"/>
</dbReference>
<evidence type="ECO:0000256" key="1">
    <source>
        <dbReference type="ARBA" id="ARBA00004141"/>
    </source>
</evidence>
<dbReference type="FunFam" id="3.40.50.300:FF:000163">
    <property type="entry name" value="Multidrug resistance-associated protein member 4"/>
    <property type="match status" value="1"/>
</dbReference>
<dbReference type="EMBL" id="JABDTM020030703">
    <property type="protein sequence ID" value="KAH0807345.1"/>
    <property type="molecule type" value="Genomic_DNA"/>
</dbReference>
<keyword evidence="4" id="KW-0547">Nucleotide-binding</keyword>
<keyword evidence="12" id="KW-1185">Reference proteome</keyword>
<feature type="transmembrane region" description="Helical" evidence="8">
    <location>
        <begin position="877"/>
        <end position="901"/>
    </location>
</feature>
<evidence type="ECO:0000313" key="11">
    <source>
        <dbReference type="EMBL" id="KAH0807345.1"/>
    </source>
</evidence>
<comment type="subcellular location">
    <subcellularLocation>
        <location evidence="1">Membrane</location>
        <topology evidence="1">Multi-pass membrane protein</topology>
    </subcellularLocation>
</comment>
<feature type="domain" description="ABC transporter" evidence="9">
    <location>
        <begin position="1102"/>
        <end position="1255"/>
    </location>
</feature>
<sequence>MLSGGQKARISLARAIYRDADIYLLDDPLSAVDAHVAQYIFSECIIKYLKDKCVILVTHQVQYLKDEPRLYQLNRGTLCRLKKSKELQPSTFTVKNIEQVSDAQTLHESLKNDAEPSEVKEHRSTGNSFKKIYGVYFRAGGNWLVTCVILFSFVLIQCCASCIEFFLSHWVNLVQEHERFETESERMLITHNCVYIYSGLLLCLVLVTITATWAFVHYCMIASKNLHNSMLNKIIDATMTFFNNHPSGRILNRFSKDVGNVDESVPLSLIIVIVTFLNLIAMFVTIFIMNYWMILPTALLLLICGVFAAVFQPSNRNMKRREGVTKSSIYTHLGSSLQGLTTIRAFNAQELLQNQFDKHQDVHSAAYYMYLAIYNAFAFWTDFISTIYVGIVIFSFFFITSDVRVGNIGLALIQLFQIELIQYAMKIWSDLETQMTSVERVNDYTELTPETQSGQGTPPKSWPTNGKIYFNKISMKYTQNGPFVLYNVSFKIQAGEKIGIVGRTGAGKTSIVSALFRLYDFDGSITIDEVDSKSISPNDLRSKIAIIPQQPVLFFGTLRKNLDLFDEFDDSQLWSALEDVKLKDMLSDLPSGLDTMILEGGENFSLGQKQLLCLVRAMLRNVKIVVMDEATANVDLSTDALIQATIRRKFRQCTVITIAHRLDTVMDSDKILVLESGRVVEFDAPESGMTGFCNNSKRDVLIRWELPLILKGGSKDFTEDDLSGPLDSHESKQLADKLELAWLEEEKRKIPSLGRVLLSLFGTEFATYAIVFFPLHIGFMLIRPYFLKKLLRYYTPKENDVTLQKAYTYAGLLVFATFADLIVYHWYMMGLSALGMKIRVACCSLIYRKCLKQRTGVGLEVGKLINLLSNDANRFDLALPMIHFVWMAPVAILAEVLYLYFVVDSTATAGVAVLVLSLLFEIYLSKKISTNRMRVALKTDYRIRLMNDIVSGIQVIKMYAWEKPFSRLVNVARVLEIQEILRANLSRSINYILPTFLKHICIYLCVLAATLVGVPLLSSFVFVVELLYNDLNNSVFVYLPVAVTQLAELRVSIKRIEDFLVSPVEKSLMKTNRRSDKKVDNCTLISVQQESCSILQNRSTGVYLENIRVKWNRSLTTNILNGVNFSAQMGELIGIIGASGSGKSTLLQTILKEVDPIEGSIDVRGVVSYASQDPWFFSDSIRNNILFGKAMNREKYHEVVKVCALEHDLSVLPFGDGTLVGEQGAMLSGGQKARISLARAIYRDADIYLLDDPLT</sequence>
<dbReference type="AlphaFoldDB" id="A0A8J6H3A9"/>
<dbReference type="PROSITE" id="PS00211">
    <property type="entry name" value="ABC_TRANSPORTER_1"/>
    <property type="match status" value="2"/>
</dbReference>
<dbReference type="InterPro" id="IPR050173">
    <property type="entry name" value="ABC_transporter_C-like"/>
</dbReference>
<evidence type="ECO:0000256" key="8">
    <source>
        <dbReference type="SAM" id="Phobius"/>
    </source>
</evidence>
<feature type="transmembrane region" description="Helical" evidence="8">
    <location>
        <begin position="294"/>
        <end position="311"/>
    </location>
</feature>
<feature type="transmembrane region" description="Helical" evidence="8">
    <location>
        <begin position="377"/>
        <end position="399"/>
    </location>
</feature>
<dbReference type="InterPro" id="IPR044726">
    <property type="entry name" value="ABCC_6TM_D2"/>
</dbReference>
<dbReference type="CDD" id="cd18579">
    <property type="entry name" value="ABC_6TM_ABCC_D1"/>
    <property type="match status" value="1"/>
</dbReference>
<organism evidence="11 12">
    <name type="scientific">Tenebrio molitor</name>
    <name type="common">Yellow mealworm beetle</name>
    <dbReference type="NCBI Taxonomy" id="7067"/>
    <lineage>
        <taxon>Eukaryota</taxon>
        <taxon>Metazoa</taxon>
        <taxon>Ecdysozoa</taxon>
        <taxon>Arthropoda</taxon>
        <taxon>Hexapoda</taxon>
        <taxon>Insecta</taxon>
        <taxon>Pterygota</taxon>
        <taxon>Neoptera</taxon>
        <taxon>Endopterygota</taxon>
        <taxon>Coleoptera</taxon>
        <taxon>Polyphaga</taxon>
        <taxon>Cucujiformia</taxon>
        <taxon>Tenebrionidae</taxon>
        <taxon>Tenebrio</taxon>
    </lineage>
</organism>
<keyword evidence="3 8" id="KW-0812">Transmembrane</keyword>
<dbReference type="SMART" id="SM00382">
    <property type="entry name" value="AAA"/>
    <property type="match status" value="2"/>
</dbReference>
<dbReference type="PROSITE" id="PS50893">
    <property type="entry name" value="ABC_TRANSPORTER_2"/>
    <property type="match status" value="2"/>
</dbReference>
<proteinExistence type="predicted"/>
<gene>
    <name evidence="11" type="ORF">GEV33_015446</name>
</gene>
<feature type="transmembrane region" description="Helical" evidence="8">
    <location>
        <begin position="143"/>
        <end position="167"/>
    </location>
</feature>
<feature type="transmembrane region" description="Helical" evidence="8">
    <location>
        <begin position="756"/>
        <end position="786"/>
    </location>
</feature>
<dbReference type="InterPro" id="IPR011527">
    <property type="entry name" value="ABC1_TM_dom"/>
</dbReference>
<evidence type="ECO:0000259" key="10">
    <source>
        <dbReference type="PROSITE" id="PS50929"/>
    </source>
</evidence>
<dbReference type="PANTHER" id="PTHR24223:SF448">
    <property type="entry name" value="FI20146P1-RELATED"/>
    <property type="match status" value="1"/>
</dbReference>
<dbReference type="SUPFAM" id="SSF52540">
    <property type="entry name" value="P-loop containing nucleoside triphosphate hydrolases"/>
    <property type="match status" value="3"/>
</dbReference>
<dbReference type="InterPro" id="IPR044746">
    <property type="entry name" value="ABCC_6TM_D1"/>
</dbReference>
<feature type="transmembrane region" description="Helical" evidence="8">
    <location>
        <begin position="194"/>
        <end position="216"/>
    </location>
</feature>
<evidence type="ECO:0000313" key="12">
    <source>
        <dbReference type="Proteomes" id="UP000719412"/>
    </source>
</evidence>
<evidence type="ECO:0000256" key="6">
    <source>
        <dbReference type="ARBA" id="ARBA00022989"/>
    </source>
</evidence>
<dbReference type="InterPro" id="IPR017871">
    <property type="entry name" value="ABC_transporter-like_CS"/>
</dbReference>
<dbReference type="Pfam" id="PF00664">
    <property type="entry name" value="ABC_membrane"/>
    <property type="match status" value="2"/>
</dbReference>
<feature type="transmembrane region" description="Helical" evidence="8">
    <location>
        <begin position="1000"/>
        <end position="1023"/>
    </location>
</feature>